<accession>A0A2G0MYY1</accession>
<evidence type="ECO:0000313" key="1">
    <source>
        <dbReference type="EMBL" id="PHM27672.1"/>
    </source>
</evidence>
<name>A0A2G0MYY1_9GAMM</name>
<comment type="caution">
    <text evidence="1">The sequence shown here is derived from an EMBL/GenBank/DDBJ whole genome shotgun (WGS) entry which is preliminary data.</text>
</comment>
<protein>
    <submittedName>
        <fullName evidence="1">Uncharacterized protein</fullName>
    </submittedName>
</protein>
<dbReference type="EMBL" id="NIBU01000109">
    <property type="protein sequence ID" value="PHM27672.1"/>
    <property type="molecule type" value="Genomic_DNA"/>
</dbReference>
<dbReference type="RefSeq" id="WP_099137773.1">
    <property type="nucleotide sequence ID" value="NZ_CAWNQC010000012.1"/>
</dbReference>
<keyword evidence="2" id="KW-1185">Reference proteome</keyword>
<dbReference type="Proteomes" id="UP000224871">
    <property type="component" value="Unassembled WGS sequence"/>
</dbReference>
<reference evidence="1 2" key="1">
    <citation type="journal article" date="2017" name="Nat. Microbiol.">
        <title>Natural product diversity associated with the nematode symbionts Photorhabdus and Xenorhabdus.</title>
        <authorList>
            <person name="Tobias N.J."/>
            <person name="Wolff H."/>
            <person name="Djahanschiri B."/>
            <person name="Grundmann F."/>
            <person name="Kronenwerth M."/>
            <person name="Shi Y.M."/>
            <person name="Simonyi S."/>
            <person name="Grun P."/>
            <person name="Shapiro-Ilan D."/>
            <person name="Pidot S.J."/>
            <person name="Stinear T.P."/>
            <person name="Ebersberger I."/>
            <person name="Bode H.B."/>
        </authorList>
    </citation>
    <scope>NUCLEOTIDE SEQUENCE [LARGE SCALE GENOMIC DNA]</scope>
    <source>
        <strain evidence="1 2">DSM 16336</strain>
    </source>
</reference>
<gene>
    <name evidence="1" type="ORF">Xinn_03947</name>
</gene>
<sequence>MIESILNEAVKHSREILKAKAGNKYYYDINIPKQKGEHKEHLYENEMIDHKNNEFNKVREFADTLIRDNNYTKNNAFEINERIKKNLGFD</sequence>
<proteinExistence type="predicted"/>
<evidence type="ECO:0000313" key="2">
    <source>
        <dbReference type="Proteomes" id="UP000224871"/>
    </source>
</evidence>
<organism evidence="1 2">
    <name type="scientific">Xenorhabdus innexi</name>
    <dbReference type="NCBI Taxonomy" id="290109"/>
    <lineage>
        <taxon>Bacteria</taxon>
        <taxon>Pseudomonadati</taxon>
        <taxon>Pseudomonadota</taxon>
        <taxon>Gammaproteobacteria</taxon>
        <taxon>Enterobacterales</taxon>
        <taxon>Morganellaceae</taxon>
        <taxon>Xenorhabdus</taxon>
    </lineage>
</organism>